<accession>A0A1N6E3J5</accession>
<comment type="similarity">
    <text evidence="2">Belongs to the histone H1/H5 family. HCT subfamily.</text>
</comment>
<proteinExistence type="inferred from homology"/>
<gene>
    <name evidence="3" type="ORF">SAMN05444394_1678</name>
</gene>
<organism evidence="3 4">
    <name type="scientific">Algoriphagus halophilus</name>
    <dbReference type="NCBI Taxonomy" id="226505"/>
    <lineage>
        <taxon>Bacteria</taxon>
        <taxon>Pseudomonadati</taxon>
        <taxon>Bacteroidota</taxon>
        <taxon>Cytophagia</taxon>
        <taxon>Cytophagales</taxon>
        <taxon>Cyclobacteriaceae</taxon>
        <taxon>Algoriphagus</taxon>
    </lineage>
</organism>
<dbReference type="InterPro" id="IPR010886">
    <property type="entry name" value="Hc1"/>
</dbReference>
<sequence length="59" mass="6639">MSRFKEMQDLVNSLESDFEKFYEGGNKAAGTRVRNGMQAIKNLAQEIRAEITAMKNAAK</sequence>
<comment type="function">
    <text evidence="1">Might have a role analogous to that of eukaryotic histone proteins.</text>
</comment>
<dbReference type="GO" id="GO:0030527">
    <property type="term" value="F:structural constituent of chromatin"/>
    <property type="evidence" value="ECO:0007669"/>
    <property type="project" value="InterPro"/>
</dbReference>
<reference evidence="4" key="1">
    <citation type="submission" date="2016-11" db="EMBL/GenBank/DDBJ databases">
        <authorList>
            <person name="Varghese N."/>
            <person name="Submissions S."/>
        </authorList>
    </citation>
    <scope>NUCLEOTIDE SEQUENCE [LARGE SCALE GENOMIC DNA]</scope>
    <source>
        <strain evidence="4">DSM 15292</strain>
    </source>
</reference>
<dbReference type="Proteomes" id="UP000185221">
    <property type="component" value="Unassembled WGS sequence"/>
</dbReference>
<dbReference type="OrthoDB" id="9808717at2"/>
<dbReference type="EMBL" id="FSRC01000001">
    <property type="protein sequence ID" value="SIN77572.1"/>
    <property type="molecule type" value="Genomic_DNA"/>
</dbReference>
<dbReference type="Pfam" id="PF07432">
    <property type="entry name" value="Hc1"/>
    <property type="match status" value="1"/>
</dbReference>
<dbReference type="AlphaFoldDB" id="A0A1N6E3J5"/>
<name>A0A1N6E3J5_9BACT</name>
<protein>
    <submittedName>
        <fullName evidence="3">Histone H1-like protein Hc1</fullName>
    </submittedName>
</protein>
<dbReference type="GO" id="GO:0003677">
    <property type="term" value="F:DNA binding"/>
    <property type="evidence" value="ECO:0007669"/>
    <property type="project" value="InterPro"/>
</dbReference>
<keyword evidence="4" id="KW-1185">Reference proteome</keyword>
<dbReference type="STRING" id="226505.SAMN05444394_1678"/>
<evidence type="ECO:0000313" key="3">
    <source>
        <dbReference type="EMBL" id="SIN77572.1"/>
    </source>
</evidence>
<dbReference type="RefSeq" id="WP_074224384.1">
    <property type="nucleotide sequence ID" value="NZ_CP146486.1"/>
</dbReference>
<evidence type="ECO:0000256" key="1">
    <source>
        <dbReference type="ARBA" id="ARBA00002333"/>
    </source>
</evidence>
<evidence type="ECO:0000313" key="4">
    <source>
        <dbReference type="Proteomes" id="UP000185221"/>
    </source>
</evidence>
<evidence type="ECO:0000256" key="2">
    <source>
        <dbReference type="ARBA" id="ARBA00008424"/>
    </source>
</evidence>